<keyword evidence="3" id="KW-0145">Chemotaxis</keyword>
<feature type="region of interest" description="Disordered" evidence="10">
    <location>
        <begin position="1048"/>
        <end position="1097"/>
    </location>
</feature>
<dbReference type="Pfam" id="PF00015">
    <property type="entry name" value="MCPsignal"/>
    <property type="match status" value="1"/>
</dbReference>
<evidence type="ECO:0000256" key="7">
    <source>
        <dbReference type="ARBA" id="ARBA00029447"/>
    </source>
</evidence>
<keyword evidence="9" id="KW-0175">Coiled coil</keyword>
<dbReference type="CDD" id="cd06225">
    <property type="entry name" value="HAMP"/>
    <property type="match status" value="2"/>
</dbReference>
<dbReference type="InterPro" id="IPR004089">
    <property type="entry name" value="MCPsignal_dom"/>
</dbReference>
<evidence type="ECO:0000256" key="3">
    <source>
        <dbReference type="ARBA" id="ARBA00022500"/>
    </source>
</evidence>
<feature type="transmembrane region" description="Helical" evidence="11">
    <location>
        <begin position="15"/>
        <end position="35"/>
    </location>
</feature>
<dbReference type="Pfam" id="PF08448">
    <property type="entry name" value="PAS_4"/>
    <property type="match status" value="2"/>
</dbReference>
<feature type="domain" description="HAMP" evidence="14">
    <location>
        <begin position="216"/>
        <end position="268"/>
    </location>
</feature>
<evidence type="ECO:0000256" key="9">
    <source>
        <dbReference type="SAM" id="Coils"/>
    </source>
</evidence>
<gene>
    <name evidence="15" type="ORF">KP005_05825</name>
</gene>
<evidence type="ECO:0000256" key="10">
    <source>
        <dbReference type="SAM" id="MobiDB-lite"/>
    </source>
</evidence>
<comment type="subcellular location">
    <subcellularLocation>
        <location evidence="1">Cell membrane</location>
        <topology evidence="1">Multi-pass membrane protein</topology>
    </subcellularLocation>
</comment>
<comment type="similarity">
    <text evidence="7">Belongs to the methyl-accepting chemotaxis (MCP) protein family.</text>
</comment>
<dbReference type="PROSITE" id="PS50111">
    <property type="entry name" value="CHEMOTAXIS_TRANSDUC_2"/>
    <property type="match status" value="1"/>
</dbReference>
<dbReference type="InterPro" id="IPR051310">
    <property type="entry name" value="MCP_chemotaxis"/>
</dbReference>
<proteinExistence type="inferred from homology"/>
<dbReference type="InterPro" id="IPR003660">
    <property type="entry name" value="HAMP_dom"/>
</dbReference>
<keyword evidence="4 11" id="KW-0812">Transmembrane</keyword>
<dbReference type="PROSITE" id="PS50112">
    <property type="entry name" value="PAS"/>
    <property type="match status" value="1"/>
</dbReference>
<dbReference type="SMART" id="SM00283">
    <property type="entry name" value="MA"/>
    <property type="match status" value="1"/>
</dbReference>
<dbReference type="CDD" id="cd18774">
    <property type="entry name" value="PDC2_HK_sensor"/>
    <property type="match status" value="1"/>
</dbReference>
<dbReference type="SMART" id="SM01049">
    <property type="entry name" value="Cache_2"/>
    <property type="match status" value="1"/>
</dbReference>
<keyword evidence="5 11" id="KW-1133">Transmembrane helix</keyword>
<dbReference type="PANTHER" id="PTHR43531">
    <property type="entry name" value="PROTEIN ICFG"/>
    <property type="match status" value="1"/>
</dbReference>
<dbReference type="CDD" id="cd11386">
    <property type="entry name" value="MCP_signal"/>
    <property type="match status" value="1"/>
</dbReference>
<dbReference type="Pfam" id="PF17200">
    <property type="entry name" value="sCache_2"/>
    <property type="match status" value="1"/>
</dbReference>
<dbReference type="NCBIfam" id="TIGR00229">
    <property type="entry name" value="sensory_box"/>
    <property type="match status" value="1"/>
</dbReference>
<dbReference type="InterPro" id="IPR000014">
    <property type="entry name" value="PAS"/>
</dbReference>
<reference evidence="15 16" key="1">
    <citation type="submission" date="2021-06" db="EMBL/GenBank/DDBJ databases">
        <title>Gemonas diversity in paddy soil.</title>
        <authorList>
            <person name="Liu G."/>
        </authorList>
    </citation>
    <scope>NUCLEOTIDE SEQUENCE [LARGE SCALE GENOMIC DNA]</scope>
    <source>
        <strain evidence="15 16">RG29</strain>
    </source>
</reference>
<evidence type="ECO:0000256" key="2">
    <source>
        <dbReference type="ARBA" id="ARBA00022475"/>
    </source>
</evidence>
<evidence type="ECO:0000256" key="4">
    <source>
        <dbReference type="ARBA" id="ARBA00022692"/>
    </source>
</evidence>
<feature type="compositionally biased region" description="Low complexity" evidence="10">
    <location>
        <begin position="806"/>
        <end position="839"/>
    </location>
</feature>
<dbReference type="EMBL" id="CP076724">
    <property type="protein sequence ID" value="QWV98804.1"/>
    <property type="molecule type" value="Genomic_DNA"/>
</dbReference>
<protein>
    <submittedName>
        <fullName evidence="15">Cache domain-containing protein</fullName>
    </submittedName>
</protein>
<keyword evidence="2" id="KW-1003">Cell membrane</keyword>
<accession>A0ABX8JMA0</accession>
<feature type="domain" description="Methyl-accepting transducer" evidence="12">
    <location>
        <begin position="801"/>
        <end position="1016"/>
    </location>
</feature>
<evidence type="ECO:0000313" key="15">
    <source>
        <dbReference type="EMBL" id="QWV98804.1"/>
    </source>
</evidence>
<organism evidence="15 16">
    <name type="scientific">Geomonas diazotrophica</name>
    <dbReference type="NCBI Taxonomy" id="2843197"/>
    <lineage>
        <taxon>Bacteria</taxon>
        <taxon>Pseudomonadati</taxon>
        <taxon>Thermodesulfobacteriota</taxon>
        <taxon>Desulfuromonadia</taxon>
        <taxon>Geobacterales</taxon>
        <taxon>Geobacteraceae</taxon>
        <taxon>Geomonas</taxon>
    </lineage>
</organism>
<evidence type="ECO:0000256" key="6">
    <source>
        <dbReference type="ARBA" id="ARBA00023136"/>
    </source>
</evidence>
<keyword evidence="16" id="KW-1185">Reference proteome</keyword>
<evidence type="ECO:0000256" key="5">
    <source>
        <dbReference type="ARBA" id="ARBA00022989"/>
    </source>
</evidence>
<feature type="region of interest" description="Disordered" evidence="10">
    <location>
        <begin position="806"/>
        <end position="841"/>
    </location>
</feature>
<feature type="domain" description="PAS" evidence="13">
    <location>
        <begin position="344"/>
        <end position="388"/>
    </location>
</feature>
<feature type="transmembrane region" description="Helical" evidence="11">
    <location>
        <begin position="196"/>
        <end position="215"/>
    </location>
</feature>
<name>A0ABX8JMA0_9BACT</name>
<keyword evidence="6 11" id="KW-0472">Membrane</keyword>
<evidence type="ECO:0000256" key="8">
    <source>
        <dbReference type="PROSITE-ProRule" id="PRU00284"/>
    </source>
</evidence>
<keyword evidence="8" id="KW-0807">Transducer</keyword>
<dbReference type="InterPro" id="IPR013656">
    <property type="entry name" value="PAS_4"/>
</dbReference>
<evidence type="ECO:0000256" key="1">
    <source>
        <dbReference type="ARBA" id="ARBA00004651"/>
    </source>
</evidence>
<evidence type="ECO:0000259" key="14">
    <source>
        <dbReference type="PROSITE" id="PS50885"/>
    </source>
</evidence>
<dbReference type="PROSITE" id="PS50885">
    <property type="entry name" value="HAMP"/>
    <property type="match status" value="3"/>
</dbReference>
<evidence type="ECO:0000313" key="16">
    <source>
        <dbReference type="Proteomes" id="UP000683493"/>
    </source>
</evidence>
<feature type="domain" description="HAMP" evidence="14">
    <location>
        <begin position="753"/>
        <end position="796"/>
    </location>
</feature>
<dbReference type="Pfam" id="PF00672">
    <property type="entry name" value="HAMP"/>
    <property type="match status" value="1"/>
</dbReference>
<feature type="coiled-coil region" evidence="9">
    <location>
        <begin position="987"/>
        <end position="1025"/>
    </location>
</feature>
<evidence type="ECO:0000259" key="12">
    <source>
        <dbReference type="PROSITE" id="PS50111"/>
    </source>
</evidence>
<dbReference type="PANTHER" id="PTHR43531:SF11">
    <property type="entry name" value="METHYL-ACCEPTING CHEMOTAXIS PROTEIN 3"/>
    <property type="match status" value="1"/>
</dbReference>
<feature type="domain" description="HAMP" evidence="14">
    <location>
        <begin position="296"/>
        <end position="353"/>
    </location>
</feature>
<evidence type="ECO:0000259" key="13">
    <source>
        <dbReference type="PROSITE" id="PS50112"/>
    </source>
</evidence>
<dbReference type="SMART" id="SM00304">
    <property type="entry name" value="HAMP"/>
    <property type="match status" value="3"/>
</dbReference>
<dbReference type="Proteomes" id="UP000683493">
    <property type="component" value="Chromosome"/>
</dbReference>
<dbReference type="SMART" id="SM00091">
    <property type="entry name" value="PAS"/>
    <property type="match status" value="2"/>
</dbReference>
<feature type="compositionally biased region" description="Basic and acidic residues" evidence="10">
    <location>
        <begin position="1087"/>
        <end position="1097"/>
    </location>
</feature>
<dbReference type="CDD" id="cd00130">
    <property type="entry name" value="PAS"/>
    <property type="match status" value="2"/>
</dbReference>
<sequence>MSIKRFKDWSISAKVLSISLATVVIIAAVNFFYLLPALETKILEEREDTLKAVVDLPVELIAEYDQRAQKGEFSLDEAKKRARERIKQMRYAGNEYFWIIDLNAVMLMHPIKPELDGKDQSAAKDPTGKLLFSEMANVARNNGGGIVQYRWPKPGSTVPVEKLSYVKLYKPWGWVVSTGLYMDDLRQVISEMRWKIAALTLAIAVAVLLLGYMVASRISRNINKLIKVADELALGNVDVVIESDSQDEAGNLAEAFGKMVDNIAEAARAAQKVATGDLSVQLQPKSEKDVLAVNLNVTIAAVQAMAADANMLARAAMEGRLTERADASRHQGEYRRIIEGVNATMARLVGLLDTMPAPAMIIDRDFSVLYMNEIGAKVGGKTQAQVVGTKCFDHFKTSDCGSTNCACGRAMQTGASASSETDAHPAVGLDLDIAYTGLPIRDESGKVIGAFEVVTDQTAVKQAARLARKIGDYQEQETRKLVHGLDKLAKGEVDFSISTAEGDADTGAAKEIFDSLAAAVNGCVEVIKTLDADAASLAQAATEGRLTARADTRKHQGAYRNIVQGVNDTLATMVGFMDNMPAPAMIIDNDYNVLYMNQLGAKVGGKSQAQVIGSKCYDHFKTSDCKTANCACAQAIGTGLEATRETDAHPSAGLDLDISYTGVPIKDKDGKVIGAFEVVTDLTSVKTAARQAKKIADYQDRETRKLVEGLGRLALGDVTIALRTEAADSDTAEVKHTFDTIAEAVNSTAKANRNIAEVAKQIAAGDLTLKLQERSPEDELLIALRAMMEKLNEVVTDVKGAADNVASGSQELSSSSEQMSQGASEQAASAEEVSSSMEEMTSNIRQNADNALQTEKIAAKSAKDAKEGGEAVMHTVGAMKEIAGKISIIEEIARQTNLLALNAAIEAARAGEHGKGFAVVASEVRKLAERSQKAAAEISQLSSSSVEIAERAGEMLTRMVPDIQKTAELVMEISAACREQDTGAEQINKAIQQLDQVIQQNASAAEEMSSTAEELSSQAEQLQDSISYFKVEDTERGARRLPPARPVQEVIQPKGKQARKKTLTQSVPLSQPPLKQKAAAGGLTLEMHQDDSDFERF</sequence>
<evidence type="ECO:0000256" key="11">
    <source>
        <dbReference type="SAM" id="Phobius"/>
    </source>
</evidence>
<dbReference type="InterPro" id="IPR033480">
    <property type="entry name" value="sCache_2"/>
</dbReference>